<keyword evidence="3" id="KW-1185">Reference proteome</keyword>
<dbReference type="InterPro" id="IPR011250">
    <property type="entry name" value="OMP/PagP_B-barrel"/>
</dbReference>
<accession>M7N541</accession>
<comment type="caution">
    <text evidence="2">The sequence shown here is derived from an EMBL/GenBank/DDBJ whole genome shotgun (WGS) entry which is preliminary data.</text>
</comment>
<reference evidence="2 3" key="1">
    <citation type="journal article" date="2013" name="Genome Announc.">
        <title>Draft Genome Sequence of Cesiribacter andamanensis Strain AMV16T, Isolated from a Soil Sample from a Mud Volcano in the Andaman Islands, India.</title>
        <authorList>
            <person name="Shivaji S."/>
            <person name="Ara S."/>
            <person name="Begum Z."/>
            <person name="Srinivas T.N."/>
            <person name="Singh A."/>
            <person name="Kumar Pinnaka A."/>
        </authorList>
    </citation>
    <scope>NUCLEOTIDE SEQUENCE [LARGE SCALE GENOMIC DNA]</scope>
    <source>
        <strain evidence="2 3">AMV16</strain>
    </source>
</reference>
<evidence type="ECO:0000313" key="3">
    <source>
        <dbReference type="Proteomes" id="UP000011910"/>
    </source>
</evidence>
<sequence length="241" mass="27108">MALLLCASLAQGQIHEVGVSLGATNYVGDLVPTYQLKNHRLAGALLYRYNLSSHTSLRANVMLGKLAGSDDPAYDAFGEARKRGQFSNWMNEAALLFEYNFLDYKNPSKDLVRWSPYLVAGLGVLVLHGYEPYQEGLAPGTAYARGRKTTDFKNVQPVVPLGLGVKYRLSPYWTLSGEWSARKTFFDYIDNTGAIPEGHVAKDFQYGNISHKDWYFFTGISLSYTFWTIPCPYLFDNKSRL</sequence>
<dbReference type="SUPFAM" id="SSF56925">
    <property type="entry name" value="OMPA-like"/>
    <property type="match status" value="1"/>
</dbReference>
<protein>
    <recommendedName>
        <fullName evidence="1">DUF6089 domain-containing protein</fullName>
    </recommendedName>
</protein>
<organism evidence="2 3">
    <name type="scientific">Cesiribacter andamanensis AMV16</name>
    <dbReference type="NCBI Taxonomy" id="1279009"/>
    <lineage>
        <taxon>Bacteria</taxon>
        <taxon>Pseudomonadati</taxon>
        <taxon>Bacteroidota</taxon>
        <taxon>Cytophagia</taxon>
        <taxon>Cytophagales</taxon>
        <taxon>Cesiribacteraceae</taxon>
        <taxon>Cesiribacter</taxon>
    </lineage>
</organism>
<dbReference type="EMBL" id="AODQ01000018">
    <property type="protein sequence ID" value="EMR03748.1"/>
    <property type="molecule type" value="Genomic_DNA"/>
</dbReference>
<proteinExistence type="predicted"/>
<feature type="domain" description="DUF6089" evidence="1">
    <location>
        <begin position="3"/>
        <end position="231"/>
    </location>
</feature>
<dbReference type="eggNOG" id="COG3637">
    <property type="taxonomic scope" value="Bacteria"/>
</dbReference>
<evidence type="ECO:0000313" key="2">
    <source>
        <dbReference type="EMBL" id="EMR03748.1"/>
    </source>
</evidence>
<dbReference type="STRING" id="1279009.ADICEAN_01086"/>
<dbReference type="Proteomes" id="UP000011910">
    <property type="component" value="Unassembled WGS sequence"/>
</dbReference>
<dbReference type="Pfam" id="PF19573">
    <property type="entry name" value="DUF6089"/>
    <property type="match status" value="1"/>
</dbReference>
<dbReference type="AlphaFoldDB" id="M7N541"/>
<dbReference type="InterPro" id="IPR045743">
    <property type="entry name" value="DUF6089"/>
</dbReference>
<evidence type="ECO:0000259" key="1">
    <source>
        <dbReference type="Pfam" id="PF19573"/>
    </source>
</evidence>
<dbReference type="Gene3D" id="2.40.160.20">
    <property type="match status" value="1"/>
</dbReference>
<name>M7N541_9BACT</name>
<gene>
    <name evidence="2" type="ORF">ADICEAN_01086</name>
</gene>